<evidence type="ECO:0000256" key="7">
    <source>
        <dbReference type="ARBA" id="ARBA00022840"/>
    </source>
</evidence>
<evidence type="ECO:0000256" key="8">
    <source>
        <dbReference type="ARBA" id="ARBA00023140"/>
    </source>
</evidence>
<keyword evidence="8 10" id="KW-0576">Peroxisome</keyword>
<keyword evidence="4 10" id="KW-0547">Nucleotide-binding</keyword>
<feature type="domain" description="Lon proteolytic" evidence="16">
    <location>
        <begin position="674"/>
        <end position="859"/>
    </location>
</feature>
<evidence type="ECO:0000259" key="16">
    <source>
        <dbReference type="PROSITE" id="PS51786"/>
    </source>
</evidence>
<evidence type="ECO:0000256" key="10">
    <source>
        <dbReference type="HAMAP-Rule" id="MF_03121"/>
    </source>
</evidence>
<dbReference type="InterPro" id="IPR008268">
    <property type="entry name" value="Peptidase_S16_AS"/>
</dbReference>
<dbReference type="PROSITE" id="PS51786">
    <property type="entry name" value="LON_PROTEOLYTIC"/>
    <property type="match status" value="1"/>
</dbReference>
<dbReference type="Gene3D" id="1.20.5.5270">
    <property type="match status" value="1"/>
</dbReference>
<comment type="caution">
    <text evidence="18">The sequence shown here is derived from an EMBL/GenBank/DDBJ whole genome shotgun (WGS) entry which is preliminary data.</text>
</comment>
<evidence type="ECO:0000256" key="15">
    <source>
        <dbReference type="RuleBase" id="RU000591"/>
    </source>
</evidence>
<proteinExistence type="inferred from homology"/>
<dbReference type="InterPro" id="IPR003593">
    <property type="entry name" value="AAA+_ATPase"/>
</dbReference>
<feature type="active site" evidence="10 12">
    <location>
        <position position="765"/>
    </location>
</feature>
<evidence type="ECO:0000256" key="4">
    <source>
        <dbReference type="ARBA" id="ARBA00022741"/>
    </source>
</evidence>
<evidence type="ECO:0000259" key="17">
    <source>
        <dbReference type="PROSITE" id="PS51787"/>
    </source>
</evidence>
<comment type="subcellular location">
    <subcellularLocation>
        <location evidence="2">Cytoplasm</location>
    </subcellularLocation>
    <subcellularLocation>
        <location evidence="1 10">Peroxisome matrix</location>
    </subcellularLocation>
</comment>
<dbReference type="GO" id="GO:0005782">
    <property type="term" value="C:peroxisomal matrix"/>
    <property type="evidence" value="ECO:0007669"/>
    <property type="project" value="UniProtKB-SubCell"/>
</dbReference>
<feature type="domain" description="Lon N-terminal" evidence="17">
    <location>
        <begin position="11"/>
        <end position="256"/>
    </location>
</feature>
<keyword evidence="6 10" id="KW-0720">Serine protease</keyword>
<evidence type="ECO:0000256" key="13">
    <source>
        <dbReference type="PIRSR" id="PIRSR001174-2"/>
    </source>
</evidence>
<dbReference type="SMART" id="SM00464">
    <property type="entry name" value="LON"/>
    <property type="match status" value="1"/>
</dbReference>
<dbReference type="InterPro" id="IPR027417">
    <property type="entry name" value="P-loop_NTPase"/>
</dbReference>
<dbReference type="SUPFAM" id="SSF54211">
    <property type="entry name" value="Ribosomal protein S5 domain 2-like"/>
    <property type="match status" value="1"/>
</dbReference>
<dbReference type="FunFam" id="1.20.5.5270:FF:000002">
    <property type="entry name" value="Lon protease homolog"/>
    <property type="match status" value="1"/>
</dbReference>
<dbReference type="GO" id="GO:0016485">
    <property type="term" value="P:protein processing"/>
    <property type="evidence" value="ECO:0007669"/>
    <property type="project" value="UniProtKB-UniRule"/>
</dbReference>
<organism evidence="18 19">
    <name type="scientific">Malus baccata</name>
    <name type="common">Siberian crab apple</name>
    <name type="synonym">Pyrus baccata</name>
    <dbReference type="NCBI Taxonomy" id="106549"/>
    <lineage>
        <taxon>Eukaryota</taxon>
        <taxon>Viridiplantae</taxon>
        <taxon>Streptophyta</taxon>
        <taxon>Embryophyta</taxon>
        <taxon>Tracheophyta</taxon>
        <taxon>Spermatophyta</taxon>
        <taxon>Magnoliopsida</taxon>
        <taxon>eudicotyledons</taxon>
        <taxon>Gunneridae</taxon>
        <taxon>Pentapetalae</taxon>
        <taxon>rosids</taxon>
        <taxon>fabids</taxon>
        <taxon>Rosales</taxon>
        <taxon>Rosaceae</taxon>
        <taxon>Amygdaloideae</taxon>
        <taxon>Maleae</taxon>
        <taxon>Malus</taxon>
    </lineage>
</organism>
<dbReference type="HAMAP" id="MF_03121">
    <property type="entry name" value="lonp2_euk"/>
    <property type="match status" value="1"/>
</dbReference>
<dbReference type="CDD" id="cd19500">
    <property type="entry name" value="RecA-like_Lon"/>
    <property type="match status" value="1"/>
</dbReference>
<evidence type="ECO:0000256" key="14">
    <source>
        <dbReference type="PROSITE-ProRule" id="PRU01122"/>
    </source>
</evidence>
<dbReference type="InterPro" id="IPR015947">
    <property type="entry name" value="PUA-like_sf"/>
</dbReference>
<dbReference type="InterPro" id="IPR046336">
    <property type="entry name" value="Lon_prtase_N_sf"/>
</dbReference>
<dbReference type="PANTHER" id="PTHR10046">
    <property type="entry name" value="ATP DEPENDENT LON PROTEASE FAMILY MEMBER"/>
    <property type="match status" value="1"/>
</dbReference>
<evidence type="ECO:0000256" key="3">
    <source>
        <dbReference type="ARBA" id="ARBA00022670"/>
    </source>
</evidence>
<dbReference type="STRING" id="106549.A0A540KS99"/>
<dbReference type="GO" id="GO:0004176">
    <property type="term" value="F:ATP-dependent peptidase activity"/>
    <property type="evidence" value="ECO:0007669"/>
    <property type="project" value="UniProtKB-UniRule"/>
</dbReference>
<dbReference type="Gene3D" id="1.20.58.1480">
    <property type="match status" value="1"/>
</dbReference>
<dbReference type="InterPro" id="IPR003959">
    <property type="entry name" value="ATPase_AAA_core"/>
</dbReference>
<evidence type="ECO:0000256" key="6">
    <source>
        <dbReference type="ARBA" id="ARBA00022825"/>
    </source>
</evidence>
<keyword evidence="19" id="KW-1185">Reference proteome</keyword>
<name>A0A540KS99_MALBA</name>
<gene>
    <name evidence="18" type="ORF">C1H46_037419</name>
</gene>
<dbReference type="EMBL" id="VIEB01000989">
    <property type="protein sequence ID" value="TQD77047.1"/>
    <property type="molecule type" value="Genomic_DNA"/>
</dbReference>
<accession>A0A540KS99</accession>
<evidence type="ECO:0000313" key="19">
    <source>
        <dbReference type="Proteomes" id="UP000315295"/>
    </source>
</evidence>
<dbReference type="Pfam" id="PF22667">
    <property type="entry name" value="Lon_lid"/>
    <property type="match status" value="1"/>
</dbReference>
<evidence type="ECO:0000256" key="1">
    <source>
        <dbReference type="ARBA" id="ARBA00004253"/>
    </source>
</evidence>
<dbReference type="GO" id="GO:0006515">
    <property type="term" value="P:protein quality control for misfolded or incompletely synthesized proteins"/>
    <property type="evidence" value="ECO:0007669"/>
    <property type="project" value="UniProtKB-UniRule"/>
</dbReference>
<dbReference type="Proteomes" id="UP000315295">
    <property type="component" value="Unassembled WGS sequence"/>
</dbReference>
<dbReference type="InterPro" id="IPR004815">
    <property type="entry name" value="Lon_bac/euk-typ"/>
</dbReference>
<dbReference type="NCBIfam" id="TIGR00763">
    <property type="entry name" value="lon"/>
    <property type="match status" value="1"/>
</dbReference>
<dbReference type="SMART" id="SM00382">
    <property type="entry name" value="AAA"/>
    <property type="match status" value="1"/>
</dbReference>
<dbReference type="Gene3D" id="1.10.8.60">
    <property type="match status" value="1"/>
</dbReference>
<protein>
    <recommendedName>
        <fullName evidence="10">Lon protease homolog 2, peroxisomal</fullName>
        <ecNumber evidence="10">3.4.21.-</ecNumber>
    </recommendedName>
</protein>
<dbReference type="AlphaFoldDB" id="A0A540KS99"/>
<dbReference type="PIRSF" id="PIRSF001174">
    <property type="entry name" value="Lon_proteas"/>
    <property type="match status" value="1"/>
</dbReference>
<dbReference type="Gene3D" id="2.30.130.40">
    <property type="entry name" value="LON domain-like"/>
    <property type="match status" value="1"/>
</dbReference>
<dbReference type="SUPFAM" id="SSF52540">
    <property type="entry name" value="P-loop containing nucleoside triphosphate hydrolases"/>
    <property type="match status" value="1"/>
</dbReference>
<dbReference type="InterPro" id="IPR054594">
    <property type="entry name" value="Lon_lid"/>
</dbReference>
<evidence type="ECO:0000256" key="5">
    <source>
        <dbReference type="ARBA" id="ARBA00022801"/>
    </source>
</evidence>
<dbReference type="PROSITE" id="PS51787">
    <property type="entry name" value="LON_N"/>
    <property type="match status" value="1"/>
</dbReference>
<dbReference type="Gene3D" id="3.30.230.10">
    <property type="match status" value="1"/>
</dbReference>
<dbReference type="InterPro" id="IPR027065">
    <property type="entry name" value="Lon_Prtase"/>
</dbReference>
<keyword evidence="3 10" id="KW-0645">Protease</keyword>
<comment type="catalytic activity">
    <reaction evidence="9">
        <text>Hydrolysis of proteins in presence of ATP.</text>
        <dbReference type="EC" id="3.4.21.53"/>
    </reaction>
</comment>
<dbReference type="GO" id="GO:0016558">
    <property type="term" value="P:protein import into peroxisome matrix"/>
    <property type="evidence" value="ECO:0007669"/>
    <property type="project" value="UniProtKB-UniRule"/>
</dbReference>
<feature type="short sequence motif" description="Microbody targeting signal" evidence="10">
    <location>
        <begin position="867"/>
        <end position="869"/>
    </location>
</feature>
<dbReference type="FunFam" id="1.20.58.1480:FF:000005">
    <property type="entry name" value="Lon protease homolog 2, peroxisomal"/>
    <property type="match status" value="1"/>
</dbReference>
<comment type="similarity">
    <text evidence="10 11 14 15">Belongs to the peptidase S16 family.</text>
</comment>
<comment type="function">
    <text evidence="10">ATP-dependent serine protease that mediates the selective degradation of misfolded and unassembled polypeptides in the peroxisomal matrix. Necessary for type 2 peroxisome targeting signal (PTS2)-containing protein processing and facilitates peroxisome matrix protein import.</text>
</comment>
<dbReference type="InterPro" id="IPR020568">
    <property type="entry name" value="Ribosomal_Su5_D2-typ_SF"/>
</dbReference>
<dbReference type="GO" id="GO:0005524">
    <property type="term" value="F:ATP binding"/>
    <property type="evidence" value="ECO:0007669"/>
    <property type="project" value="UniProtKB-UniRule"/>
</dbReference>
<evidence type="ECO:0000256" key="12">
    <source>
        <dbReference type="PIRSR" id="PIRSR001174-1"/>
    </source>
</evidence>
<dbReference type="FunFam" id="3.40.50.300:FF:000021">
    <property type="entry name" value="Lon protease homolog"/>
    <property type="match status" value="1"/>
</dbReference>
<evidence type="ECO:0000313" key="18">
    <source>
        <dbReference type="EMBL" id="TQD77047.1"/>
    </source>
</evidence>
<dbReference type="SUPFAM" id="SSF88697">
    <property type="entry name" value="PUA domain-like"/>
    <property type="match status" value="1"/>
</dbReference>
<sequence>MAESVELPTRLGILPFRNKVLLPGAIIRIRCTSPSSVKLVEQELWQREEKGLIGILPVRDAAEAATVGPVVSQGVGTDSGERSSRVQVGASDSHRLDGKNQQEVIHWHSRGVAARALHLSRGVEKPSGRVTYVVVLEGLCRFNIQELSTRGTYYTARISPLEMTKTEMEQVEQDPDFISLSRQFKATATELISVLEQKQKTGGRTKVLLETVPVHKLADIFVASFEISFEEQLSMLDSVDLKVRLSKATELVDRHLQSIHVAEKITQKVEGQLSKSQKEFLLRQQMRAIKEELGDNDDDEDDVVALERKMQCSGMPSNIWKHAQRELRRLKKMQPQQPGYNSSRVYLDLLAELPWQKASEEYELDLRAAKERLDSDHYGLTKVKQRIIEYLAVRKLKPDARGPVLCFVGPPGVGKTSLASSIAASLGRKFIRISLGGVKDEADIRGHRRTYIGSMPGRLIDGLKRVAVCNPVMLLDEIDKTGSDVRGDPASALLEVLDPEQNKTFNDQVQPIPPPLLDRMEVIELPGYTPEEKLKIAMHHLIPRVLDQHGLNSEFLRIPEAMVKLVIQGYTREAGVRNLERNLAALARAAAVRVAEQEQAVSLSKDVQSLASPLLENRLADRAEVEMEVIPMGVNNHEISSTFKIASPLTVDEDMLEKVLGPPKFDDKEAAERVATPGVSVGLVWTAFGGEVQFVEATTIGGKGELHLTGQLGDVIKESAQIALTWVRARARDLNLSTAEATNLLEGRDVHIHFPAGAVPKDGPSAGVTLVTALVSLFSERRVRADTAMTGEMTLRGLVLPVGGVKDKVLAAHRCGIKRVILPERNLKDLTEVPSAVLSGLEIILAKRMEDVLEQAFEGGCPWRQHSKL</sequence>
<reference evidence="18 19" key="1">
    <citation type="journal article" date="2019" name="G3 (Bethesda)">
        <title>Sequencing of a Wild Apple (Malus baccata) Genome Unravels the Differences Between Cultivated and Wild Apple Species Regarding Disease Resistance and Cold Tolerance.</title>
        <authorList>
            <person name="Chen X."/>
        </authorList>
    </citation>
    <scope>NUCLEOTIDE SEQUENCE [LARGE SCALE GENOMIC DNA]</scope>
    <source>
        <strain evidence="19">cv. Shandingzi</strain>
        <tissue evidence="18">Leaves</tissue>
    </source>
</reference>
<dbReference type="PRINTS" id="PR00830">
    <property type="entry name" value="ENDOLAPTASE"/>
</dbReference>
<feature type="binding site" evidence="10 13">
    <location>
        <begin position="409"/>
        <end position="416"/>
    </location>
    <ligand>
        <name>ATP</name>
        <dbReference type="ChEBI" id="CHEBI:30616"/>
    </ligand>
</feature>
<dbReference type="FunFam" id="3.30.230.10:FF:000019">
    <property type="entry name" value="Lon protease homolog 2, peroxisomal"/>
    <property type="match status" value="1"/>
</dbReference>
<dbReference type="Pfam" id="PF00004">
    <property type="entry name" value="AAA"/>
    <property type="match status" value="1"/>
</dbReference>
<dbReference type="InterPro" id="IPR008269">
    <property type="entry name" value="Lon_proteolytic"/>
</dbReference>
<dbReference type="Gene3D" id="3.40.50.300">
    <property type="entry name" value="P-loop containing nucleotide triphosphate hydrolases"/>
    <property type="match status" value="1"/>
</dbReference>
<keyword evidence="5 10" id="KW-0378">Hydrolase</keyword>
<dbReference type="GO" id="GO:0004252">
    <property type="term" value="F:serine-type endopeptidase activity"/>
    <property type="evidence" value="ECO:0007669"/>
    <property type="project" value="UniProtKB-UniRule"/>
</dbReference>
<feature type="active site" evidence="10 12">
    <location>
        <position position="808"/>
    </location>
</feature>
<dbReference type="Pfam" id="PF05362">
    <property type="entry name" value="Lon_C"/>
    <property type="match status" value="1"/>
</dbReference>
<dbReference type="Pfam" id="PF02190">
    <property type="entry name" value="LON_substr_bdg"/>
    <property type="match status" value="1"/>
</dbReference>
<dbReference type="GO" id="GO:0016887">
    <property type="term" value="F:ATP hydrolysis activity"/>
    <property type="evidence" value="ECO:0007669"/>
    <property type="project" value="UniProtKB-UniRule"/>
</dbReference>
<evidence type="ECO:0000256" key="9">
    <source>
        <dbReference type="ARBA" id="ARBA00050665"/>
    </source>
</evidence>
<dbReference type="PROSITE" id="PS01046">
    <property type="entry name" value="LON_SER"/>
    <property type="match status" value="1"/>
</dbReference>
<dbReference type="InterPro" id="IPR027501">
    <property type="entry name" value="Lonp2_euk"/>
</dbReference>
<dbReference type="InterPro" id="IPR003111">
    <property type="entry name" value="Lon_prtase_N"/>
</dbReference>
<keyword evidence="7 10" id="KW-0067">ATP-binding</keyword>
<evidence type="ECO:0000256" key="2">
    <source>
        <dbReference type="ARBA" id="ARBA00004496"/>
    </source>
</evidence>
<evidence type="ECO:0000256" key="11">
    <source>
        <dbReference type="PIRNR" id="PIRNR001174"/>
    </source>
</evidence>
<dbReference type="EC" id="3.4.21.-" evidence="10"/>
<dbReference type="InterPro" id="IPR014721">
    <property type="entry name" value="Ribsml_uS5_D2-typ_fold_subgr"/>
</dbReference>